<dbReference type="GO" id="GO:0008690">
    <property type="term" value="F:3-deoxy-manno-octulosonate cytidylyltransferase activity"/>
    <property type="evidence" value="ECO:0007669"/>
    <property type="project" value="UniProtKB-EC"/>
</dbReference>
<dbReference type="PANTHER" id="PTHR42866">
    <property type="entry name" value="3-DEOXY-MANNO-OCTULOSONATE CYTIDYLYLTRANSFERASE"/>
    <property type="match status" value="1"/>
</dbReference>
<reference evidence="5 6" key="1">
    <citation type="submission" date="2023-10" db="EMBL/GenBank/DDBJ databases">
        <title>Two novel species belonging to the OM43/NOR5 clade.</title>
        <authorList>
            <person name="Park M."/>
        </authorList>
    </citation>
    <scope>NUCLEOTIDE SEQUENCE [LARGE SCALE GENOMIC DNA]</scope>
    <source>
        <strain evidence="5 6">IMCC45268</strain>
    </source>
</reference>
<dbReference type="Pfam" id="PF02348">
    <property type="entry name" value="CTP_transf_3"/>
    <property type="match status" value="1"/>
</dbReference>
<evidence type="ECO:0000313" key="5">
    <source>
        <dbReference type="EMBL" id="WOJ95748.1"/>
    </source>
</evidence>
<dbReference type="Gene3D" id="3.90.550.10">
    <property type="entry name" value="Spore Coat Polysaccharide Biosynthesis Protein SpsA, Chain A"/>
    <property type="match status" value="1"/>
</dbReference>
<dbReference type="PANTHER" id="PTHR42866:SF2">
    <property type="entry name" value="3-DEOXY-MANNO-OCTULOSONATE CYTIDYLYLTRANSFERASE, MITOCHONDRIAL"/>
    <property type="match status" value="1"/>
</dbReference>
<dbReference type="SUPFAM" id="SSF53448">
    <property type="entry name" value="Nucleotide-diphospho-sugar transferases"/>
    <property type="match status" value="1"/>
</dbReference>
<comment type="pathway">
    <text evidence="4">Nucleotide-sugar biosynthesis; CMP-3-deoxy-D-manno-octulosonate biosynthesis; CMP-3-deoxy-D-manno-octulosonate from 3-deoxy-D-manno-octulosonate and CTP: step 1/1.</text>
</comment>
<sequence>MSFVVVIPARYASTRLPGKPLSDIAGKTMVQHVWERAQTSAASQVVIATDDERIHDACSAFGAQCLMTRPDHASGTDRLAEVVDQLSLRDDQIVVNVQGDEPLIPSVTIDQVASNLAKNASASIATLCEAITDVDVLCDPNAVKVVFDVNGRGLYFSRATIPWPRDYQWESGVMPDGEWFRHIGLYGYRAGFLKRYTQWDSAPMEQRESLEQLRALYNGEEIHVEVACAPVPGGIDTPEDLARVREHFVRLQASVKTSG</sequence>
<evidence type="ECO:0000256" key="4">
    <source>
        <dbReference type="HAMAP-Rule" id="MF_00057"/>
    </source>
</evidence>
<evidence type="ECO:0000256" key="3">
    <source>
        <dbReference type="ARBA" id="ARBA00022985"/>
    </source>
</evidence>
<dbReference type="NCBIfam" id="TIGR00466">
    <property type="entry name" value="kdsB"/>
    <property type="match status" value="1"/>
</dbReference>
<proteinExistence type="inferred from homology"/>
<keyword evidence="2 4" id="KW-0548">Nucleotidyltransferase</keyword>
<keyword evidence="6" id="KW-1185">Reference proteome</keyword>
<gene>
    <name evidence="4 5" type="primary">kdsB</name>
    <name evidence="5" type="ORF">R0137_10875</name>
</gene>
<dbReference type="RefSeq" id="WP_407326447.1">
    <property type="nucleotide sequence ID" value="NZ_CP136865.1"/>
</dbReference>
<accession>A0ABZ0I9I3</accession>
<comment type="similarity">
    <text evidence="4">Belongs to the KdsB family.</text>
</comment>
<dbReference type="CDD" id="cd02517">
    <property type="entry name" value="CMP-KDO-Synthetase"/>
    <property type="match status" value="1"/>
</dbReference>
<dbReference type="InterPro" id="IPR029044">
    <property type="entry name" value="Nucleotide-diphossugar_trans"/>
</dbReference>
<dbReference type="NCBIfam" id="NF003950">
    <property type="entry name" value="PRK05450.1-3"/>
    <property type="match status" value="1"/>
</dbReference>
<evidence type="ECO:0000256" key="1">
    <source>
        <dbReference type="ARBA" id="ARBA00022679"/>
    </source>
</evidence>
<comment type="catalytic activity">
    <reaction evidence="4">
        <text>3-deoxy-alpha-D-manno-oct-2-ulosonate + CTP = CMP-3-deoxy-beta-D-manno-octulosonate + diphosphate</text>
        <dbReference type="Rhea" id="RHEA:23448"/>
        <dbReference type="ChEBI" id="CHEBI:33019"/>
        <dbReference type="ChEBI" id="CHEBI:37563"/>
        <dbReference type="ChEBI" id="CHEBI:85986"/>
        <dbReference type="ChEBI" id="CHEBI:85987"/>
        <dbReference type="EC" id="2.7.7.38"/>
    </reaction>
</comment>
<dbReference type="HAMAP" id="MF_00057">
    <property type="entry name" value="KdsB"/>
    <property type="match status" value="1"/>
</dbReference>
<name>A0ABZ0I9I3_9GAMM</name>
<comment type="function">
    <text evidence="4">Activates KDO (a required 8-carbon sugar) for incorporation into bacterial lipopolysaccharide in Gram-negative bacteria.</text>
</comment>
<dbReference type="NCBIfam" id="NF009905">
    <property type="entry name" value="PRK13368.1"/>
    <property type="match status" value="1"/>
</dbReference>
<keyword evidence="1 4" id="KW-0808">Transferase</keyword>
<dbReference type="EC" id="2.7.7.38" evidence="4"/>
<dbReference type="InterPro" id="IPR003329">
    <property type="entry name" value="Cytidylyl_trans"/>
</dbReference>
<keyword evidence="4" id="KW-0963">Cytoplasm</keyword>
<evidence type="ECO:0000313" key="6">
    <source>
        <dbReference type="Proteomes" id="UP001626549"/>
    </source>
</evidence>
<dbReference type="NCBIfam" id="NF003952">
    <property type="entry name" value="PRK05450.1-5"/>
    <property type="match status" value="1"/>
</dbReference>
<keyword evidence="3 4" id="KW-0448">Lipopolysaccharide biosynthesis</keyword>
<dbReference type="EMBL" id="CP136865">
    <property type="protein sequence ID" value="WOJ95748.1"/>
    <property type="molecule type" value="Genomic_DNA"/>
</dbReference>
<comment type="subcellular location">
    <subcellularLocation>
        <location evidence="4">Cytoplasm</location>
    </subcellularLocation>
</comment>
<organism evidence="5 6">
    <name type="scientific">Congregibacter brevis</name>
    <dbReference type="NCBI Taxonomy" id="3081201"/>
    <lineage>
        <taxon>Bacteria</taxon>
        <taxon>Pseudomonadati</taxon>
        <taxon>Pseudomonadota</taxon>
        <taxon>Gammaproteobacteria</taxon>
        <taxon>Cellvibrionales</taxon>
        <taxon>Halieaceae</taxon>
        <taxon>Congregibacter</taxon>
    </lineage>
</organism>
<evidence type="ECO:0000256" key="2">
    <source>
        <dbReference type="ARBA" id="ARBA00022695"/>
    </source>
</evidence>
<dbReference type="Proteomes" id="UP001626549">
    <property type="component" value="Chromosome"/>
</dbReference>
<dbReference type="InterPro" id="IPR004528">
    <property type="entry name" value="KdsB"/>
</dbReference>
<protein>
    <recommendedName>
        <fullName evidence="4">3-deoxy-manno-octulosonate cytidylyltransferase</fullName>
        <ecNumber evidence="4">2.7.7.38</ecNumber>
    </recommendedName>
    <alternativeName>
        <fullName evidence="4">CMP-2-keto-3-deoxyoctulosonic acid synthase</fullName>
        <shortName evidence="4">CKS</shortName>
        <shortName evidence="4">CMP-KDO synthase</shortName>
    </alternativeName>
</protein>